<organism evidence="2 3">
    <name type="scientific">Brevundimonas subvibrioides (strain ATCC 15264 / DSM 4735 / LMG 14903 / NBRC 16000 / CB 81)</name>
    <name type="common">Caulobacter subvibrioides</name>
    <dbReference type="NCBI Taxonomy" id="633149"/>
    <lineage>
        <taxon>Bacteria</taxon>
        <taxon>Pseudomonadati</taxon>
        <taxon>Pseudomonadota</taxon>
        <taxon>Alphaproteobacteria</taxon>
        <taxon>Caulobacterales</taxon>
        <taxon>Caulobacteraceae</taxon>
        <taxon>Brevundimonas</taxon>
    </lineage>
</organism>
<name>D9QJV6_BRESC</name>
<dbReference type="InterPro" id="IPR002586">
    <property type="entry name" value="CobQ/CobB/MinD/ParA_Nub-bd_dom"/>
</dbReference>
<evidence type="ECO:0000313" key="2">
    <source>
        <dbReference type="EMBL" id="ADK99707.1"/>
    </source>
</evidence>
<dbReference type="KEGG" id="bsb:Bresu_0393"/>
<dbReference type="eggNOG" id="COG1192">
    <property type="taxonomic scope" value="Bacteria"/>
</dbReference>
<dbReference type="HOGENOM" id="CLU_037612_5_3_5"/>
<protein>
    <submittedName>
        <fullName evidence="2">Soj/ParA-related ATPase protein</fullName>
    </submittedName>
</protein>
<feature type="domain" description="CobQ/CobB/MinD/ParA nucleotide binding" evidence="1">
    <location>
        <begin position="4"/>
        <end position="170"/>
    </location>
</feature>
<dbReference type="InParanoid" id="D9QJV6"/>
<dbReference type="RefSeq" id="WP_013267811.1">
    <property type="nucleotide sequence ID" value="NC_014375.1"/>
</dbReference>
<dbReference type="Proteomes" id="UP000002696">
    <property type="component" value="Chromosome"/>
</dbReference>
<dbReference type="PANTHER" id="PTHR13696">
    <property type="entry name" value="P-LOOP CONTAINING NUCLEOSIDE TRIPHOSPHATE HYDROLASE"/>
    <property type="match status" value="1"/>
</dbReference>
<keyword evidence="3" id="KW-1185">Reference proteome</keyword>
<reference evidence="3" key="1">
    <citation type="journal article" date="2011" name="J. Bacteriol.">
        <title>Genome sequences of eight morphologically diverse alphaproteobacteria.</title>
        <authorList>
            <consortium name="US DOE Joint Genome Institute"/>
            <person name="Brown P.J."/>
            <person name="Kysela D.T."/>
            <person name="Buechlein A."/>
            <person name="Hemmerich C."/>
            <person name="Brun Y.V."/>
        </authorList>
    </citation>
    <scope>NUCLEOTIDE SEQUENCE [LARGE SCALE GENOMIC DNA]</scope>
    <source>
        <strain evidence="3">ATCC 15264 / DSM 4735 / LMG 14903 / NBRC 16000 / CB 81</strain>
    </source>
</reference>
<evidence type="ECO:0000313" key="3">
    <source>
        <dbReference type="Proteomes" id="UP000002696"/>
    </source>
</evidence>
<dbReference type="PANTHER" id="PTHR13696:SF96">
    <property type="entry name" value="COBQ_COBB_MIND_PARA NUCLEOTIDE BINDING DOMAIN-CONTAINING PROTEIN"/>
    <property type="match status" value="1"/>
</dbReference>
<dbReference type="InterPro" id="IPR027417">
    <property type="entry name" value="P-loop_NTPase"/>
</dbReference>
<dbReference type="InterPro" id="IPR050678">
    <property type="entry name" value="DNA_Partitioning_ATPase"/>
</dbReference>
<dbReference type="CDD" id="cd02042">
    <property type="entry name" value="ParAB_family"/>
    <property type="match status" value="1"/>
</dbReference>
<dbReference type="SUPFAM" id="SSF52540">
    <property type="entry name" value="P-loop containing nucleoside triphosphate hydrolases"/>
    <property type="match status" value="1"/>
</dbReference>
<dbReference type="Gene3D" id="3.40.50.300">
    <property type="entry name" value="P-loop containing nucleotide triphosphate hydrolases"/>
    <property type="match status" value="1"/>
</dbReference>
<dbReference type="Pfam" id="PF01656">
    <property type="entry name" value="CbiA"/>
    <property type="match status" value="1"/>
</dbReference>
<dbReference type="EMBL" id="CP002102">
    <property type="protein sequence ID" value="ADK99707.1"/>
    <property type="molecule type" value="Genomic_DNA"/>
</dbReference>
<gene>
    <name evidence="2" type="ordered locus">Bresu_0393</name>
</gene>
<sequence>MKTICTMARKGGSGKTTVAVALALTWQRSGKRVLLLDSDPQRSSWAYLHSRTQPGLDVRTTVSGKLFTTKAAAEREGYDILVVDTPAHPEADVSVALTISDYVLVVARPTFLDLAAAAQAIGHLNQIDRPGAIVLNQAPPQRFGEDAPQVRKAKKALQATHLPLIGVLCARRVYQEGLEKGTFASGWGIGSCPQEFERLFALVNSKIGLRPVLPAADSMAFVSP</sequence>
<dbReference type="STRING" id="633149.Bresu_0393"/>
<proteinExistence type="predicted"/>
<dbReference type="PIRSF" id="PIRSF009320">
    <property type="entry name" value="Nuc_binding_HP_1000"/>
    <property type="match status" value="1"/>
</dbReference>
<evidence type="ECO:0000259" key="1">
    <source>
        <dbReference type="Pfam" id="PF01656"/>
    </source>
</evidence>
<accession>D9QJV6</accession>
<dbReference type="AlphaFoldDB" id="D9QJV6"/>